<keyword evidence="2" id="KW-0560">Oxidoreductase</keyword>
<gene>
    <name evidence="2" type="ORF">BDQ12DRAFT_639065</name>
</gene>
<dbReference type="EMBL" id="ML213681">
    <property type="protein sequence ID" value="TFK32244.1"/>
    <property type="molecule type" value="Genomic_DNA"/>
</dbReference>
<evidence type="ECO:0000259" key="1">
    <source>
        <dbReference type="PROSITE" id="PS51819"/>
    </source>
</evidence>
<reference evidence="2 3" key="1">
    <citation type="journal article" date="2019" name="Nat. Ecol. Evol.">
        <title>Megaphylogeny resolves global patterns of mushroom evolution.</title>
        <authorList>
            <person name="Varga T."/>
            <person name="Krizsan K."/>
            <person name="Foldi C."/>
            <person name="Dima B."/>
            <person name="Sanchez-Garcia M."/>
            <person name="Sanchez-Ramirez S."/>
            <person name="Szollosi G.J."/>
            <person name="Szarkandi J.G."/>
            <person name="Papp V."/>
            <person name="Albert L."/>
            <person name="Andreopoulos W."/>
            <person name="Angelini C."/>
            <person name="Antonin V."/>
            <person name="Barry K.W."/>
            <person name="Bougher N.L."/>
            <person name="Buchanan P."/>
            <person name="Buyck B."/>
            <person name="Bense V."/>
            <person name="Catcheside P."/>
            <person name="Chovatia M."/>
            <person name="Cooper J."/>
            <person name="Damon W."/>
            <person name="Desjardin D."/>
            <person name="Finy P."/>
            <person name="Geml J."/>
            <person name="Haridas S."/>
            <person name="Hughes K."/>
            <person name="Justo A."/>
            <person name="Karasinski D."/>
            <person name="Kautmanova I."/>
            <person name="Kiss B."/>
            <person name="Kocsube S."/>
            <person name="Kotiranta H."/>
            <person name="LaButti K.M."/>
            <person name="Lechner B.E."/>
            <person name="Liimatainen K."/>
            <person name="Lipzen A."/>
            <person name="Lukacs Z."/>
            <person name="Mihaltcheva S."/>
            <person name="Morgado L.N."/>
            <person name="Niskanen T."/>
            <person name="Noordeloos M.E."/>
            <person name="Ohm R.A."/>
            <person name="Ortiz-Santana B."/>
            <person name="Ovrebo C."/>
            <person name="Racz N."/>
            <person name="Riley R."/>
            <person name="Savchenko A."/>
            <person name="Shiryaev A."/>
            <person name="Soop K."/>
            <person name="Spirin V."/>
            <person name="Szebenyi C."/>
            <person name="Tomsovsky M."/>
            <person name="Tulloss R.E."/>
            <person name="Uehling J."/>
            <person name="Grigoriev I.V."/>
            <person name="Vagvolgyi C."/>
            <person name="Papp T."/>
            <person name="Martin F.M."/>
            <person name="Miettinen O."/>
            <person name="Hibbett D.S."/>
            <person name="Nagy L.G."/>
        </authorList>
    </citation>
    <scope>NUCLEOTIDE SEQUENCE [LARGE SCALE GENOMIC DNA]</scope>
    <source>
        <strain evidence="2 3">CBS 166.37</strain>
    </source>
</reference>
<keyword evidence="3" id="KW-1185">Reference proteome</keyword>
<dbReference type="GO" id="GO:0051213">
    <property type="term" value="F:dioxygenase activity"/>
    <property type="evidence" value="ECO:0007669"/>
    <property type="project" value="UniProtKB-KW"/>
</dbReference>
<sequence length="123" mass="13262">MVLNHVQFVVSSLLESKKFYLAALAPLGYEEYYAVEGVVVGLRANGVPDLWLGAVKGPDDSPTKGLHLAFAGESRDVVDQFYEAALKAGAKDNGAPGVRNYIPGYYAAYVLDLDGNNIEVMHV</sequence>
<feature type="domain" description="VOC" evidence="1">
    <location>
        <begin position="2"/>
        <end position="123"/>
    </location>
</feature>
<dbReference type="PANTHER" id="PTHR35006:SF2">
    <property type="entry name" value="GLYOXALASE FAMILY PROTEIN (AFU_ORTHOLOGUE AFUA_5G14830)"/>
    <property type="match status" value="1"/>
</dbReference>
<evidence type="ECO:0000313" key="2">
    <source>
        <dbReference type="EMBL" id="TFK32244.1"/>
    </source>
</evidence>
<dbReference type="OrthoDB" id="10249419at2759"/>
<dbReference type="CDD" id="cd07262">
    <property type="entry name" value="VOC_like"/>
    <property type="match status" value="1"/>
</dbReference>
<dbReference type="Gene3D" id="3.10.180.10">
    <property type="entry name" value="2,3-Dihydroxybiphenyl 1,2-Dioxygenase, domain 1"/>
    <property type="match status" value="1"/>
</dbReference>
<dbReference type="InterPro" id="IPR004360">
    <property type="entry name" value="Glyas_Fos-R_dOase_dom"/>
</dbReference>
<dbReference type="Pfam" id="PF00903">
    <property type="entry name" value="Glyoxalase"/>
    <property type="match status" value="1"/>
</dbReference>
<dbReference type="InterPro" id="IPR037523">
    <property type="entry name" value="VOC_core"/>
</dbReference>
<protein>
    <submittedName>
        <fullName evidence="2">Glyoxalase/bleomycin resistance protein/dioxygenase</fullName>
    </submittedName>
</protein>
<dbReference type="InterPro" id="IPR029068">
    <property type="entry name" value="Glyas_Bleomycin-R_OHBP_Dase"/>
</dbReference>
<evidence type="ECO:0000313" key="3">
    <source>
        <dbReference type="Proteomes" id="UP000308652"/>
    </source>
</evidence>
<keyword evidence="2" id="KW-0223">Dioxygenase</keyword>
<name>A0A5C3LGJ6_9AGAR</name>
<proteinExistence type="predicted"/>
<organism evidence="2 3">
    <name type="scientific">Crucibulum laeve</name>
    <dbReference type="NCBI Taxonomy" id="68775"/>
    <lineage>
        <taxon>Eukaryota</taxon>
        <taxon>Fungi</taxon>
        <taxon>Dikarya</taxon>
        <taxon>Basidiomycota</taxon>
        <taxon>Agaricomycotina</taxon>
        <taxon>Agaricomycetes</taxon>
        <taxon>Agaricomycetidae</taxon>
        <taxon>Agaricales</taxon>
        <taxon>Agaricineae</taxon>
        <taxon>Nidulariaceae</taxon>
        <taxon>Crucibulum</taxon>
    </lineage>
</organism>
<dbReference type="Proteomes" id="UP000308652">
    <property type="component" value="Unassembled WGS sequence"/>
</dbReference>
<dbReference type="PROSITE" id="PS51819">
    <property type="entry name" value="VOC"/>
    <property type="match status" value="1"/>
</dbReference>
<dbReference type="AlphaFoldDB" id="A0A5C3LGJ6"/>
<dbReference type="STRING" id="68775.A0A5C3LGJ6"/>
<dbReference type="SUPFAM" id="SSF54593">
    <property type="entry name" value="Glyoxalase/Bleomycin resistance protein/Dihydroxybiphenyl dioxygenase"/>
    <property type="match status" value="1"/>
</dbReference>
<dbReference type="PANTHER" id="PTHR35006">
    <property type="entry name" value="GLYOXALASE FAMILY PROTEIN (AFU_ORTHOLOGUE AFUA_5G14830)"/>
    <property type="match status" value="1"/>
</dbReference>
<accession>A0A5C3LGJ6</accession>